<accession>A0ABR3XQ14</accession>
<reference evidence="2 3" key="1">
    <citation type="journal article" date="2024" name="IMA Fungus">
        <title>IMA Genome - F19 : A genome assembly and annotation guide to empower mycologists, including annotated draft genome sequences of Ceratocystis pirilliformis, Diaporthe australafricana, Fusarium ophioides, Paecilomyces lecythidis, and Sporothrix stenoceras.</title>
        <authorList>
            <person name="Aylward J."/>
            <person name="Wilson A.M."/>
            <person name="Visagie C.M."/>
            <person name="Spraker J."/>
            <person name="Barnes I."/>
            <person name="Buitendag C."/>
            <person name="Ceriani C."/>
            <person name="Del Mar Angel L."/>
            <person name="du Plessis D."/>
            <person name="Fuchs T."/>
            <person name="Gasser K."/>
            <person name="Kramer D."/>
            <person name="Li W."/>
            <person name="Munsamy K."/>
            <person name="Piso A."/>
            <person name="Price J.L."/>
            <person name="Sonnekus B."/>
            <person name="Thomas C."/>
            <person name="van der Nest A."/>
            <person name="van Dijk A."/>
            <person name="van Heerden A."/>
            <person name="van Vuuren N."/>
            <person name="Yilmaz N."/>
            <person name="Duong T.A."/>
            <person name="van der Merwe N.A."/>
            <person name="Wingfield M.J."/>
            <person name="Wingfield B.D."/>
        </authorList>
    </citation>
    <scope>NUCLEOTIDE SEQUENCE [LARGE SCALE GENOMIC DNA]</scope>
    <source>
        <strain evidence="2 3">CMW 18167</strain>
    </source>
</reference>
<dbReference type="InterPro" id="IPR039261">
    <property type="entry name" value="FNR_nucleotide-bd"/>
</dbReference>
<dbReference type="EMBL" id="JAVDPF010000013">
    <property type="protein sequence ID" value="KAL1877814.1"/>
    <property type="molecule type" value="Genomic_DNA"/>
</dbReference>
<protein>
    <recommendedName>
        <fullName evidence="1">FAD-binding FR-type domain-containing protein</fullName>
    </recommendedName>
</protein>
<dbReference type="Proteomes" id="UP001583193">
    <property type="component" value="Unassembled WGS sequence"/>
</dbReference>
<keyword evidence="3" id="KW-1185">Reference proteome</keyword>
<organism evidence="2 3">
    <name type="scientific">Paecilomyces lecythidis</name>
    <dbReference type="NCBI Taxonomy" id="3004212"/>
    <lineage>
        <taxon>Eukaryota</taxon>
        <taxon>Fungi</taxon>
        <taxon>Dikarya</taxon>
        <taxon>Ascomycota</taxon>
        <taxon>Pezizomycotina</taxon>
        <taxon>Eurotiomycetes</taxon>
        <taxon>Eurotiomycetidae</taxon>
        <taxon>Eurotiales</taxon>
        <taxon>Thermoascaceae</taxon>
        <taxon>Paecilomyces</taxon>
    </lineage>
</organism>
<dbReference type="SUPFAM" id="SSF52343">
    <property type="entry name" value="Ferredoxin reductase-like, C-terminal NADP-linked domain"/>
    <property type="match status" value="1"/>
</dbReference>
<dbReference type="InterPro" id="IPR017938">
    <property type="entry name" value="Riboflavin_synthase-like_b-brl"/>
</dbReference>
<evidence type="ECO:0000313" key="3">
    <source>
        <dbReference type="Proteomes" id="UP001583193"/>
    </source>
</evidence>
<dbReference type="PANTHER" id="PTHR42815">
    <property type="entry name" value="FAD-BINDING, PUTATIVE (AFU_ORTHOLOGUE AFUA_6G07600)-RELATED"/>
    <property type="match status" value="1"/>
</dbReference>
<feature type="domain" description="FAD-binding FR-type" evidence="1">
    <location>
        <begin position="352"/>
        <end position="475"/>
    </location>
</feature>
<dbReference type="InterPro" id="IPR017927">
    <property type="entry name" value="FAD-bd_FR_type"/>
</dbReference>
<gene>
    <name evidence="2" type="ORF">Plec18167_004783</name>
</gene>
<sequence length="616" mass="68979">MRFSSKAAARSGYMPWHDGEEKMHQIMNVSGQMNPTAPFLTPGAGYMVYQSPLIALGALDDQKRPWTTIWGGERGFAGPTGESMIGIDSVVDAEHDPVLQALLRENISSEEVVEYENEGPVMAGLSIDLESRTRVKLHGRMKAGVVDFEEDPITRAHLLMQIDASLPNCPKYLNEKYIVPATPTPKLISDSPRLSSEAVALLEKADLFFTSSSYRNKNMDTNHRGGPRGFVRMISNGSTGAVIVYPEYSGNRLYQTLGNLQETPLVGLAIPDFDTGDVLYVTGKTNVLIGEKADRVLPRCKLAVQITVSSARFVRTGLSFKGISGEESPYNPPVRYVRGDKDHEGIDSAQNKDSQRATLIDSEYITPTIKRFRFRVNEALNFKGWKPGQYATFSFEEYLDQGWSHMRDEDPRSLNDDYLRTFTVSSPPTPEAVQNAEFEMIIRNVGKATGYLFEQKTDGSFSLPFRGFGGEFRFNMNHQHIGFIAAGIGITPVLSQLSSMSKGEMQNLHLLWAIRTEDIGLVSETLRQYPELVKCTKLFLTGEEPPVRGSLQARKTLGFLLQSEVHIERRRLEEPDLSLLKNETDVEWYMCVGPAMKGHVLNWLAGTRVIYEDFNY</sequence>
<evidence type="ECO:0000313" key="2">
    <source>
        <dbReference type="EMBL" id="KAL1877814.1"/>
    </source>
</evidence>
<dbReference type="SUPFAM" id="SSF63380">
    <property type="entry name" value="Riboflavin synthase domain-like"/>
    <property type="match status" value="1"/>
</dbReference>
<dbReference type="PROSITE" id="PS51384">
    <property type="entry name" value="FAD_FR"/>
    <property type="match status" value="1"/>
</dbReference>
<dbReference type="Gene3D" id="2.30.110.10">
    <property type="entry name" value="Electron Transport, Fmn-binding Protein, Chain A"/>
    <property type="match status" value="1"/>
</dbReference>
<dbReference type="InterPro" id="IPR012349">
    <property type="entry name" value="Split_barrel_FMN-bd"/>
</dbReference>
<dbReference type="Gene3D" id="2.40.30.10">
    <property type="entry name" value="Translation factors"/>
    <property type="match status" value="1"/>
</dbReference>
<name>A0ABR3XQ14_9EURO</name>
<dbReference type="Gene3D" id="3.40.50.80">
    <property type="entry name" value="Nucleotide-binding domain of ferredoxin-NADP reductase (FNR) module"/>
    <property type="match status" value="1"/>
</dbReference>
<comment type="caution">
    <text evidence="2">The sequence shown here is derived from an EMBL/GenBank/DDBJ whole genome shotgun (WGS) entry which is preliminary data.</text>
</comment>
<evidence type="ECO:0000259" key="1">
    <source>
        <dbReference type="PROSITE" id="PS51384"/>
    </source>
</evidence>
<dbReference type="PANTHER" id="PTHR42815:SF2">
    <property type="entry name" value="FAD-BINDING, PUTATIVE (AFU_ORTHOLOGUE AFUA_6G07600)-RELATED"/>
    <property type="match status" value="1"/>
</dbReference>
<proteinExistence type="predicted"/>